<dbReference type="CDD" id="cd13961">
    <property type="entry name" value="PT_UbiA_DGGGPS"/>
    <property type="match status" value="1"/>
</dbReference>
<dbReference type="InterPro" id="IPR050475">
    <property type="entry name" value="Prenyltransferase_related"/>
</dbReference>
<comment type="similarity">
    <text evidence="12">Belongs to the UbiA prenyltransferase family. DGGGP synthase subfamily.</text>
</comment>
<dbReference type="Gene3D" id="1.10.357.140">
    <property type="entry name" value="UbiA prenyltransferase"/>
    <property type="match status" value="1"/>
</dbReference>
<name>A0A650CHA8_SULOH</name>
<evidence type="ECO:0000256" key="12">
    <source>
        <dbReference type="HAMAP-Rule" id="MF_01286"/>
    </source>
</evidence>
<dbReference type="Proteomes" id="UP000582213">
    <property type="component" value="Unassembled WGS sequence"/>
</dbReference>
<dbReference type="AlphaFoldDB" id="A0A650CHA8"/>
<dbReference type="GO" id="GO:0047295">
    <property type="term" value="F:geranylgeranylglycerol-phosphate geranylgeranyltransferase activity"/>
    <property type="evidence" value="ECO:0007669"/>
    <property type="project" value="UniProtKB-UniRule"/>
</dbReference>
<protein>
    <recommendedName>
        <fullName evidence="12">Digeranylgeranylglyceryl phosphate synthase</fullName>
        <shortName evidence="12">DGGGP synthase</shortName>
        <shortName evidence="12">DGGGPS</shortName>
        <ecNumber evidence="12">2.5.1.42</ecNumber>
    </recommendedName>
    <alternativeName>
        <fullName evidence="12">(S)-2,3-di-O-geranylgeranylglyceryl phosphate synthase</fullName>
    </alternativeName>
    <alternativeName>
        <fullName evidence="12">Geranylgeranylglycerol-phosphate geranylgeranyltransferase</fullName>
    </alternativeName>
</protein>
<reference evidence="13 16" key="2">
    <citation type="submission" date="2020-08" db="EMBL/GenBank/DDBJ databases">
        <title>Genomic Encyclopedia of Type Strains, Phase IV (KMG-IV): sequencing the most valuable type-strain genomes for metagenomic binning, comparative biology and taxonomic classification.</title>
        <authorList>
            <person name="Goeker M."/>
        </authorList>
    </citation>
    <scope>NUCLEOTIDE SEQUENCE [LARGE SCALE GENOMIC DNA]</scope>
    <source>
        <strain evidence="13 16">DSM 12421</strain>
    </source>
</reference>
<comment type="cofactor">
    <cofactor evidence="12">
        <name>Mg(2+)</name>
        <dbReference type="ChEBI" id="CHEBI:18420"/>
    </cofactor>
</comment>
<feature type="transmembrane region" description="Helical" evidence="12">
    <location>
        <begin position="81"/>
        <end position="98"/>
    </location>
</feature>
<dbReference type="HAMAP" id="MF_01286">
    <property type="entry name" value="DGGGP_synth"/>
    <property type="match status" value="1"/>
</dbReference>
<keyword evidence="15" id="KW-1185">Reference proteome</keyword>
<dbReference type="InterPro" id="IPR000537">
    <property type="entry name" value="UbiA_prenyltransferase"/>
</dbReference>
<organism evidence="14 15">
    <name type="scientific">Sulfurisphaera ohwakuensis</name>
    <dbReference type="NCBI Taxonomy" id="69656"/>
    <lineage>
        <taxon>Archaea</taxon>
        <taxon>Thermoproteota</taxon>
        <taxon>Thermoprotei</taxon>
        <taxon>Sulfolobales</taxon>
        <taxon>Sulfolobaceae</taxon>
        <taxon>Sulfurisphaera</taxon>
    </lineage>
</organism>
<keyword evidence="7 12" id="KW-1133">Transmembrane helix</keyword>
<gene>
    <name evidence="14" type="ORF">D1869_08160</name>
    <name evidence="13" type="ORF">HNQ62_000099</name>
</gene>
<feature type="transmembrane region" description="Helical" evidence="12">
    <location>
        <begin position="133"/>
        <end position="151"/>
    </location>
</feature>
<sequence>MSVKAYFELVRIHNVIGSAISAFMGYVVASEWKIIPIKLILAMIVVSVIAAGGYVINDVFDIEVDKINKPNRPLPSGRIKISRARSLSIVLFLVGIALSVLLNVYAFVIALLTVLALYYYAKDLKKEGLAGNLIVALTSALSAFYGGLAFFEGSWVIRTLIPTLYIFFFTLTREFVKGIEDVKGDMVNGVKTLAVRVGIEKTWFISKIILLILIVTSFIPYFFGFNIIYLIGILFLDIILILVVLLRHDIESASKARAYMKVYALGTLILFALGTLPI</sequence>
<dbReference type="Pfam" id="PF01040">
    <property type="entry name" value="UbiA"/>
    <property type="match status" value="1"/>
</dbReference>
<evidence type="ECO:0000313" key="14">
    <source>
        <dbReference type="EMBL" id="QGR17163.1"/>
    </source>
</evidence>
<dbReference type="InterPro" id="IPR044878">
    <property type="entry name" value="UbiA_sf"/>
</dbReference>
<dbReference type="RefSeq" id="WP_156014661.1">
    <property type="nucleotide sequence ID" value="NZ_AP031374.1"/>
</dbReference>
<dbReference type="PANTHER" id="PTHR42723">
    <property type="entry name" value="CHLOROPHYLL SYNTHASE"/>
    <property type="match status" value="1"/>
</dbReference>
<proteinExistence type="inferred from homology"/>
<dbReference type="GO" id="GO:0005886">
    <property type="term" value="C:plasma membrane"/>
    <property type="evidence" value="ECO:0007669"/>
    <property type="project" value="UniProtKB-SubCell"/>
</dbReference>
<evidence type="ECO:0000256" key="10">
    <source>
        <dbReference type="ARBA" id="ARBA00023209"/>
    </source>
</evidence>
<comment type="function">
    <text evidence="12">Prenyltransferase that catalyzes the transfer of the geranylgeranyl moiety of geranylgeranyl diphosphate (GGPP) to the C2 hydroxyl of (S)-3-O-geranylgeranylglyceryl phosphate (GGGP). This reaction is the second ether-bond-formation step in the biosynthesis of archaeal membrane lipids.</text>
</comment>
<keyword evidence="9 12" id="KW-0472">Membrane</keyword>
<keyword evidence="3 12" id="KW-0444">Lipid biosynthesis</keyword>
<dbReference type="Proteomes" id="UP000427373">
    <property type="component" value="Chromosome"/>
</dbReference>
<feature type="transmembrane region" description="Helical" evidence="12">
    <location>
        <begin position="12"/>
        <end position="29"/>
    </location>
</feature>
<accession>A0A650CHA8</accession>
<keyword evidence="8 12" id="KW-0443">Lipid metabolism</keyword>
<dbReference type="EMBL" id="CP045484">
    <property type="protein sequence ID" value="QGR17163.1"/>
    <property type="molecule type" value="Genomic_DNA"/>
</dbReference>
<evidence type="ECO:0000313" key="15">
    <source>
        <dbReference type="Proteomes" id="UP000427373"/>
    </source>
</evidence>
<evidence type="ECO:0000256" key="5">
    <source>
        <dbReference type="ARBA" id="ARBA00022692"/>
    </source>
</evidence>
<evidence type="ECO:0000256" key="9">
    <source>
        <dbReference type="ARBA" id="ARBA00023136"/>
    </source>
</evidence>
<keyword evidence="4 12" id="KW-0808">Transferase</keyword>
<keyword evidence="11 12" id="KW-1208">Phospholipid metabolism</keyword>
<evidence type="ECO:0000256" key="1">
    <source>
        <dbReference type="ARBA" id="ARBA00004651"/>
    </source>
</evidence>
<feature type="transmembrane region" description="Helical" evidence="12">
    <location>
        <begin position="203"/>
        <end position="221"/>
    </location>
</feature>
<evidence type="ECO:0000256" key="3">
    <source>
        <dbReference type="ARBA" id="ARBA00022516"/>
    </source>
</evidence>
<evidence type="ECO:0000313" key="16">
    <source>
        <dbReference type="Proteomes" id="UP000582213"/>
    </source>
</evidence>
<dbReference type="Gene3D" id="1.20.120.1780">
    <property type="entry name" value="UbiA prenyltransferase"/>
    <property type="match status" value="1"/>
</dbReference>
<dbReference type="GO" id="GO:0000287">
    <property type="term" value="F:magnesium ion binding"/>
    <property type="evidence" value="ECO:0007669"/>
    <property type="project" value="UniProtKB-UniRule"/>
</dbReference>
<keyword evidence="10 12" id="KW-0594">Phospholipid biosynthesis</keyword>
<comment type="subcellular location">
    <subcellularLocation>
        <location evidence="1 12">Cell membrane</location>
        <topology evidence="1 12">Multi-pass membrane protein</topology>
    </subcellularLocation>
</comment>
<dbReference type="OrthoDB" id="11851at2157"/>
<evidence type="ECO:0000313" key="13">
    <source>
        <dbReference type="EMBL" id="MBB5252381.1"/>
    </source>
</evidence>
<dbReference type="EC" id="2.5.1.42" evidence="12"/>
<dbReference type="EMBL" id="JACHFY010000001">
    <property type="protein sequence ID" value="MBB5252381.1"/>
    <property type="molecule type" value="Genomic_DNA"/>
</dbReference>
<evidence type="ECO:0000256" key="8">
    <source>
        <dbReference type="ARBA" id="ARBA00023098"/>
    </source>
</evidence>
<dbReference type="GeneID" id="95642324"/>
<comment type="catalytic activity">
    <reaction evidence="12">
        <text>sn-3-O-(geranylgeranyl)glycerol 1-phosphate + (2E,6E,10E)-geranylgeranyl diphosphate = 2,3-bis-O-(geranylgeranyl)-sn-glycerol 1-phosphate + diphosphate</text>
        <dbReference type="Rhea" id="RHEA:18109"/>
        <dbReference type="ChEBI" id="CHEBI:33019"/>
        <dbReference type="ChEBI" id="CHEBI:57677"/>
        <dbReference type="ChEBI" id="CHEBI:58756"/>
        <dbReference type="ChEBI" id="CHEBI:58837"/>
        <dbReference type="EC" id="2.5.1.42"/>
    </reaction>
</comment>
<feature type="transmembrane region" description="Helical" evidence="12">
    <location>
        <begin position="35"/>
        <end position="60"/>
    </location>
</feature>
<dbReference type="InterPro" id="IPR023547">
    <property type="entry name" value="DGGGP_synth"/>
</dbReference>
<keyword evidence="5 12" id="KW-0812">Transmembrane</keyword>
<feature type="transmembrane region" description="Helical" evidence="12">
    <location>
        <begin position="258"/>
        <end position="276"/>
    </location>
</feature>
<keyword evidence="6 12" id="KW-0460">Magnesium</keyword>
<comment type="pathway">
    <text evidence="12">Membrane lipid metabolism; glycerophospholipid metabolism.</text>
</comment>
<keyword evidence="2 12" id="KW-1003">Cell membrane</keyword>
<dbReference type="UniPathway" id="UPA00940"/>
<evidence type="ECO:0000256" key="4">
    <source>
        <dbReference type="ARBA" id="ARBA00022679"/>
    </source>
</evidence>
<dbReference type="KEGG" id="soh:D1869_08160"/>
<reference evidence="14 15" key="1">
    <citation type="submission" date="2019-10" db="EMBL/GenBank/DDBJ databases">
        <title>Genome Sequences from Six Type Strain Members of the Archaeal Family Sulfolobaceae: Acidianus ambivalens, Acidianus infernus, Metallosphaera prunae, Stygiolobus azoricus, Sulfolobus metallicus, and Sulfurisphaera ohwakuensis.</title>
        <authorList>
            <person name="Counts J.A."/>
            <person name="Kelly R.M."/>
        </authorList>
    </citation>
    <scope>NUCLEOTIDE SEQUENCE [LARGE SCALE GENOMIC DNA]</scope>
    <source>
        <strain evidence="14 15">TA-1</strain>
    </source>
</reference>
<dbReference type="GO" id="GO:0046474">
    <property type="term" value="P:glycerophospholipid biosynthetic process"/>
    <property type="evidence" value="ECO:0007669"/>
    <property type="project" value="UniProtKB-UniRule"/>
</dbReference>
<evidence type="ECO:0000256" key="6">
    <source>
        <dbReference type="ARBA" id="ARBA00022842"/>
    </source>
</evidence>
<evidence type="ECO:0000256" key="7">
    <source>
        <dbReference type="ARBA" id="ARBA00022989"/>
    </source>
</evidence>
<evidence type="ECO:0000256" key="11">
    <source>
        <dbReference type="ARBA" id="ARBA00023264"/>
    </source>
</evidence>
<dbReference type="PANTHER" id="PTHR42723:SF1">
    <property type="entry name" value="CHLOROPHYLL SYNTHASE, CHLOROPLASTIC"/>
    <property type="match status" value="1"/>
</dbReference>
<feature type="transmembrane region" description="Helical" evidence="12">
    <location>
        <begin position="227"/>
        <end position="246"/>
    </location>
</feature>
<evidence type="ECO:0000256" key="2">
    <source>
        <dbReference type="ARBA" id="ARBA00022475"/>
    </source>
</evidence>